<proteinExistence type="predicted"/>
<comment type="subcellular location">
    <subcellularLocation>
        <location evidence="1">Cell membrane</location>
        <topology evidence="1">Multi-pass membrane protein</topology>
    </subcellularLocation>
</comment>
<feature type="transmembrane region" description="Helical" evidence="6">
    <location>
        <begin position="69"/>
        <end position="89"/>
    </location>
</feature>
<dbReference type="GO" id="GO:0015171">
    <property type="term" value="F:amino acid transmembrane transporter activity"/>
    <property type="evidence" value="ECO:0007669"/>
    <property type="project" value="TreeGrafter"/>
</dbReference>
<protein>
    <submittedName>
        <fullName evidence="7">LysE family translocator</fullName>
    </submittedName>
</protein>
<keyword evidence="2" id="KW-1003">Cell membrane</keyword>
<evidence type="ECO:0000256" key="1">
    <source>
        <dbReference type="ARBA" id="ARBA00004651"/>
    </source>
</evidence>
<dbReference type="PANTHER" id="PTHR30086:SF20">
    <property type="entry name" value="ARGININE EXPORTER PROTEIN ARGO-RELATED"/>
    <property type="match status" value="1"/>
</dbReference>
<keyword evidence="4 6" id="KW-1133">Transmembrane helix</keyword>
<organism evidence="7 8">
    <name type="scientific">Candidatus Ignatzschineria merdigallinarum</name>
    <dbReference type="NCBI Taxonomy" id="2838621"/>
    <lineage>
        <taxon>Bacteria</taxon>
        <taxon>Pseudomonadati</taxon>
        <taxon>Pseudomonadota</taxon>
        <taxon>Gammaproteobacteria</taxon>
        <taxon>Cardiobacteriales</taxon>
        <taxon>Ignatzschineriaceae</taxon>
        <taxon>Ignatzschineria</taxon>
    </lineage>
</organism>
<accession>A0A9D1Q7S8</accession>
<sequence length="208" mass="22251">MDFGILLTFWTVSFLFVITPGADWAYAISAGIRGKVVLPAVSGMLMGHFLATVVVALGVGALIAKSPMIMITITLFGAAYLLWLGIGLVRSPSRPSEASIAEIGTSKSWAIKGFFVSGLNPKVLLLFLALLPQFTDPNSSWALSIQLVLLGLIHIASSFIVYSLVGYGSQTVLQTRPLAAEIISRISGILMVVIAGLLIFGQIKDHWF</sequence>
<feature type="transmembrane region" description="Helical" evidence="6">
    <location>
        <begin position="6"/>
        <end position="26"/>
    </location>
</feature>
<evidence type="ECO:0000256" key="6">
    <source>
        <dbReference type="SAM" id="Phobius"/>
    </source>
</evidence>
<feature type="transmembrane region" description="Helical" evidence="6">
    <location>
        <begin position="186"/>
        <end position="203"/>
    </location>
</feature>
<feature type="transmembrane region" description="Helical" evidence="6">
    <location>
        <begin position="143"/>
        <end position="165"/>
    </location>
</feature>
<evidence type="ECO:0000256" key="2">
    <source>
        <dbReference type="ARBA" id="ARBA00022475"/>
    </source>
</evidence>
<feature type="transmembrane region" description="Helical" evidence="6">
    <location>
        <begin position="109"/>
        <end position="131"/>
    </location>
</feature>
<reference evidence="7" key="1">
    <citation type="journal article" date="2021" name="PeerJ">
        <title>Extensive microbial diversity within the chicken gut microbiome revealed by metagenomics and culture.</title>
        <authorList>
            <person name="Gilroy R."/>
            <person name="Ravi A."/>
            <person name="Getino M."/>
            <person name="Pursley I."/>
            <person name="Horton D.L."/>
            <person name="Alikhan N.F."/>
            <person name="Baker D."/>
            <person name="Gharbi K."/>
            <person name="Hall N."/>
            <person name="Watson M."/>
            <person name="Adriaenssens E.M."/>
            <person name="Foster-Nyarko E."/>
            <person name="Jarju S."/>
            <person name="Secka A."/>
            <person name="Antonio M."/>
            <person name="Oren A."/>
            <person name="Chaudhuri R.R."/>
            <person name="La Ragione R."/>
            <person name="Hildebrand F."/>
            <person name="Pallen M.J."/>
        </authorList>
    </citation>
    <scope>NUCLEOTIDE SEQUENCE</scope>
    <source>
        <strain evidence="7">CHK160-9182</strain>
    </source>
</reference>
<dbReference type="Pfam" id="PF01810">
    <property type="entry name" value="LysE"/>
    <property type="match status" value="1"/>
</dbReference>
<gene>
    <name evidence="7" type="ORF">H9889_09285</name>
</gene>
<comment type="caution">
    <text evidence="7">The sequence shown here is derived from an EMBL/GenBank/DDBJ whole genome shotgun (WGS) entry which is preliminary data.</text>
</comment>
<dbReference type="GO" id="GO:0005886">
    <property type="term" value="C:plasma membrane"/>
    <property type="evidence" value="ECO:0007669"/>
    <property type="project" value="UniProtKB-SubCell"/>
</dbReference>
<keyword evidence="3 6" id="KW-0812">Transmembrane</keyword>
<evidence type="ECO:0000256" key="3">
    <source>
        <dbReference type="ARBA" id="ARBA00022692"/>
    </source>
</evidence>
<dbReference type="InterPro" id="IPR001123">
    <property type="entry name" value="LeuE-type"/>
</dbReference>
<dbReference type="Proteomes" id="UP000823934">
    <property type="component" value="Unassembled WGS sequence"/>
</dbReference>
<evidence type="ECO:0000313" key="7">
    <source>
        <dbReference type="EMBL" id="HIW07498.1"/>
    </source>
</evidence>
<name>A0A9D1Q7S8_9GAMM</name>
<dbReference type="PANTHER" id="PTHR30086">
    <property type="entry name" value="ARGININE EXPORTER PROTEIN ARGO"/>
    <property type="match status" value="1"/>
</dbReference>
<reference evidence="7" key="2">
    <citation type="submission" date="2021-04" db="EMBL/GenBank/DDBJ databases">
        <authorList>
            <person name="Gilroy R."/>
        </authorList>
    </citation>
    <scope>NUCLEOTIDE SEQUENCE</scope>
    <source>
        <strain evidence="7">CHK160-9182</strain>
    </source>
</reference>
<keyword evidence="5 6" id="KW-0472">Membrane</keyword>
<dbReference type="AlphaFoldDB" id="A0A9D1Q7S8"/>
<feature type="transmembrane region" description="Helical" evidence="6">
    <location>
        <begin position="38"/>
        <end position="63"/>
    </location>
</feature>
<dbReference type="EMBL" id="DXHP01000200">
    <property type="protein sequence ID" value="HIW07498.1"/>
    <property type="molecule type" value="Genomic_DNA"/>
</dbReference>
<evidence type="ECO:0000313" key="8">
    <source>
        <dbReference type="Proteomes" id="UP000823934"/>
    </source>
</evidence>
<evidence type="ECO:0000256" key="4">
    <source>
        <dbReference type="ARBA" id="ARBA00022989"/>
    </source>
</evidence>
<evidence type="ECO:0000256" key="5">
    <source>
        <dbReference type="ARBA" id="ARBA00023136"/>
    </source>
</evidence>